<evidence type="ECO:0000313" key="1">
    <source>
        <dbReference type="EMBL" id="NYI40141.1"/>
    </source>
</evidence>
<evidence type="ECO:0000313" key="2">
    <source>
        <dbReference type="Proteomes" id="UP000547973"/>
    </source>
</evidence>
<proteinExistence type="predicted"/>
<keyword evidence="2" id="KW-1185">Reference proteome</keyword>
<dbReference type="RefSeq" id="WP_062074868.1">
    <property type="nucleotide sequence ID" value="NZ_BBRC01000004.1"/>
</dbReference>
<dbReference type="EMBL" id="JACBZO010000001">
    <property type="protein sequence ID" value="NYI40141.1"/>
    <property type="molecule type" value="Genomic_DNA"/>
</dbReference>
<reference evidence="1 2" key="1">
    <citation type="submission" date="2020-07" db="EMBL/GenBank/DDBJ databases">
        <title>Sequencing the genomes of 1000 actinobacteria strains.</title>
        <authorList>
            <person name="Klenk H.-P."/>
        </authorList>
    </citation>
    <scope>NUCLEOTIDE SEQUENCE [LARGE SCALE GENOMIC DNA]</scope>
    <source>
        <strain evidence="1 2">DSM 19970</strain>
    </source>
</reference>
<sequence length="185" mass="20613">MTRHAGPTVVFVDVDGVINADIPQWPTHTHRRADVFMRSIGSAQRIDYSTAVVDGLRDIEAMPGVEMRWLTTWQQAAAEDLAPVIGIGSTWPVMVEPTTLEGLGTSYLDWWKADAVRACVRAGNRVVWIDDDIAAWQRLARIFGKPERLEWITPGAVLTVRPASLHGLESRHFADIAEFIDETVP</sequence>
<organism evidence="1 2">
    <name type="scientific">Demequina lutea</name>
    <dbReference type="NCBI Taxonomy" id="431489"/>
    <lineage>
        <taxon>Bacteria</taxon>
        <taxon>Bacillati</taxon>
        <taxon>Actinomycetota</taxon>
        <taxon>Actinomycetes</taxon>
        <taxon>Micrococcales</taxon>
        <taxon>Demequinaceae</taxon>
        <taxon>Demequina</taxon>
    </lineage>
</organism>
<gene>
    <name evidence="1" type="ORF">BKA03_000260</name>
</gene>
<dbReference type="AlphaFoldDB" id="A0A7Z0CG93"/>
<accession>A0A7Z0CG93</accession>
<dbReference type="OrthoDB" id="5124141at2"/>
<protein>
    <submittedName>
        <fullName evidence="1">Uncharacterized protein</fullName>
    </submittedName>
</protein>
<dbReference type="Proteomes" id="UP000547973">
    <property type="component" value="Unassembled WGS sequence"/>
</dbReference>
<name>A0A7Z0CG93_9MICO</name>
<comment type="caution">
    <text evidence="1">The sequence shown here is derived from an EMBL/GenBank/DDBJ whole genome shotgun (WGS) entry which is preliminary data.</text>
</comment>